<comment type="caution">
    <text evidence="2">The sequence shown here is derived from an EMBL/GenBank/DDBJ whole genome shotgun (WGS) entry which is preliminary data.</text>
</comment>
<name>A0A7C8I6P7_9PLEO</name>
<accession>A0A7C8I6P7</accession>
<reference evidence="2 3" key="1">
    <citation type="submission" date="2020-01" db="EMBL/GenBank/DDBJ databases">
        <authorList>
            <consortium name="DOE Joint Genome Institute"/>
            <person name="Haridas S."/>
            <person name="Albert R."/>
            <person name="Binder M."/>
            <person name="Bloem J."/>
            <person name="Labutti K."/>
            <person name="Salamov A."/>
            <person name="Andreopoulos B."/>
            <person name="Baker S.E."/>
            <person name="Barry K."/>
            <person name="Bills G."/>
            <person name="Bluhm B.H."/>
            <person name="Cannon C."/>
            <person name="Castanera R."/>
            <person name="Culley D.E."/>
            <person name="Daum C."/>
            <person name="Ezra D."/>
            <person name="Gonzalez J.B."/>
            <person name="Henrissat B."/>
            <person name="Kuo A."/>
            <person name="Liang C."/>
            <person name="Lipzen A."/>
            <person name="Lutzoni F."/>
            <person name="Magnuson J."/>
            <person name="Mondo S."/>
            <person name="Nolan M."/>
            <person name="Ohm R."/>
            <person name="Pangilinan J."/>
            <person name="Park H.-J.H."/>
            <person name="Ramirez L."/>
            <person name="Alfaro M."/>
            <person name="Sun H."/>
            <person name="Tritt A."/>
            <person name="Yoshinaga Y."/>
            <person name="Zwiers L.-H.L."/>
            <person name="Turgeon B.G."/>
            <person name="Goodwin S.B."/>
            <person name="Spatafora J.W."/>
            <person name="Crous P.W."/>
            <person name="Grigoriev I.V."/>
        </authorList>
    </citation>
    <scope>NUCLEOTIDE SEQUENCE [LARGE SCALE GENOMIC DNA]</scope>
    <source>
        <strain evidence="2 3">CBS 611.86</strain>
    </source>
</reference>
<feature type="compositionally biased region" description="Basic and acidic residues" evidence="1">
    <location>
        <begin position="659"/>
        <end position="674"/>
    </location>
</feature>
<gene>
    <name evidence="2" type="ORF">BDV95DRAFT_612381</name>
</gene>
<protein>
    <submittedName>
        <fullName evidence="2">Uncharacterized protein</fullName>
    </submittedName>
</protein>
<dbReference type="AlphaFoldDB" id="A0A7C8I6P7"/>
<proteinExistence type="predicted"/>
<keyword evidence="3" id="KW-1185">Reference proteome</keyword>
<feature type="compositionally biased region" description="Polar residues" evidence="1">
    <location>
        <begin position="593"/>
        <end position="602"/>
    </location>
</feature>
<sequence length="829" mass="92100">MIEDTATWVPKPSRHHRETREAALAAFKAKCQRNSHSHPYPRPEKVNQRSVLVQLQPADLDITVEVRGLAGASRRKATDVYCPEVRRSPFSTIHHVNHLDVVSCWKGLSLRQACEVVVWERLFERALEAQLWGFVRAGVLSHLYESSQPIDKSLIIVQLTKDFSDAGPLDIGVNVLRLIQDMVRGYYDDVDTDVSSNFNWFTSSQDLHTTVYNFLRTRDCFFAHLKGTHVRVAFGFERMGESLILSADVDWHPPSTSFANLQAKLPSGAEYRIYPTCIDSGLDSEQGSNKALLAEFTTNTEYRVTSSQWLPLWNPNLRCFRGVVSDSESHEVHRRGQVNLLSGQRLESNIVETSFCAIMVRPFPGNVRFERTTRYLIKLDLESEPTGLGGRSAAAYVSPHTATADDLLPKSTPVLRPEAAPWVPSYSNTPLRGSTLDVASASVEANPVKDPYTTPGVDSTLNAVEPVEVRDFFSEPSSKGSSELDRLQKRIDCFDSLHEYYFPANPSPIHANSSDDRRRWEGIKVLQSISDDLKSYRKRKISEQVPGAAATDTTCDTLDKGDPLRPKLVPKRQKVNGDPGSSSNCSCRRDSVVTESSDTPMGSSWCHEADTHGPAVDPEVHDTNLEQAVGCRNPYPTPSDTSSSASSEDSPVETKNPSPKRDIARGPDHLEEAKTLWWPRRHSSGAHSDEPVELIDWSQPGPAAKPHPAAMQAMTITHHRALSTPLNQDEIRYNYEVFLQAKERELGLDGARDADVDEEESREFEKVFLEDEGAEEGASEEVSMVMTEGLGGEGVDGEGDGDAEEGLEDSFSNLSLEAHVEAHEKLGLR</sequence>
<evidence type="ECO:0000313" key="2">
    <source>
        <dbReference type="EMBL" id="KAF2865807.1"/>
    </source>
</evidence>
<dbReference type="Proteomes" id="UP000481861">
    <property type="component" value="Unassembled WGS sequence"/>
</dbReference>
<dbReference type="OrthoDB" id="5330058at2759"/>
<organism evidence="2 3">
    <name type="scientific">Massariosphaeria phaeospora</name>
    <dbReference type="NCBI Taxonomy" id="100035"/>
    <lineage>
        <taxon>Eukaryota</taxon>
        <taxon>Fungi</taxon>
        <taxon>Dikarya</taxon>
        <taxon>Ascomycota</taxon>
        <taxon>Pezizomycotina</taxon>
        <taxon>Dothideomycetes</taxon>
        <taxon>Pleosporomycetidae</taxon>
        <taxon>Pleosporales</taxon>
        <taxon>Pleosporales incertae sedis</taxon>
        <taxon>Massariosphaeria</taxon>
    </lineage>
</organism>
<evidence type="ECO:0000256" key="1">
    <source>
        <dbReference type="SAM" id="MobiDB-lite"/>
    </source>
</evidence>
<evidence type="ECO:0000313" key="3">
    <source>
        <dbReference type="Proteomes" id="UP000481861"/>
    </source>
</evidence>
<feature type="compositionally biased region" description="Low complexity" evidence="1">
    <location>
        <begin position="638"/>
        <end position="649"/>
    </location>
</feature>
<feature type="region of interest" description="Disordered" evidence="1">
    <location>
        <begin position="789"/>
        <end position="815"/>
    </location>
</feature>
<feature type="compositionally biased region" description="Acidic residues" evidence="1">
    <location>
        <begin position="795"/>
        <end position="808"/>
    </location>
</feature>
<dbReference type="EMBL" id="JAADJZ010000031">
    <property type="protein sequence ID" value="KAF2865807.1"/>
    <property type="molecule type" value="Genomic_DNA"/>
</dbReference>
<feature type="region of interest" description="Disordered" evidence="1">
    <location>
        <begin position="542"/>
        <end position="709"/>
    </location>
</feature>